<dbReference type="FunFam" id="1.20.1250.20:FF:001695">
    <property type="entry name" value="Uncharacterized protein"/>
    <property type="match status" value="1"/>
</dbReference>
<feature type="transmembrane region" description="Helical" evidence="8">
    <location>
        <begin position="419"/>
        <end position="443"/>
    </location>
</feature>
<dbReference type="SMR" id="Q54YF6"/>
<organism evidence="10 11">
    <name type="scientific">Dictyostelium discoideum</name>
    <name type="common">Social amoeba</name>
    <dbReference type="NCBI Taxonomy" id="44689"/>
    <lineage>
        <taxon>Eukaryota</taxon>
        <taxon>Amoebozoa</taxon>
        <taxon>Evosea</taxon>
        <taxon>Eumycetozoa</taxon>
        <taxon>Dictyostelia</taxon>
        <taxon>Dictyosteliales</taxon>
        <taxon>Dictyosteliaceae</taxon>
        <taxon>Dictyostelium</taxon>
    </lineage>
</organism>
<dbReference type="InterPro" id="IPR003663">
    <property type="entry name" value="Sugar/inositol_transpt"/>
</dbReference>
<dbReference type="Reactome" id="R-DDI-429593">
    <property type="pathway name" value="Inositol transporters"/>
</dbReference>
<comment type="subcellular location">
    <subcellularLocation>
        <location evidence="1">Membrane</location>
        <topology evidence="1">Multi-pass membrane protein</topology>
    </subcellularLocation>
</comment>
<gene>
    <name evidence="10" type="ORF">DDB_G0278261</name>
</gene>
<keyword evidence="11" id="KW-1185">Reference proteome</keyword>
<evidence type="ECO:0000256" key="2">
    <source>
        <dbReference type="ARBA" id="ARBA00010992"/>
    </source>
</evidence>
<dbReference type="GO" id="GO:0016020">
    <property type="term" value="C:membrane"/>
    <property type="evidence" value="ECO:0000318"/>
    <property type="project" value="GO_Central"/>
</dbReference>
<dbReference type="InterPro" id="IPR005829">
    <property type="entry name" value="Sugar_transporter_CS"/>
</dbReference>
<evidence type="ECO:0000256" key="7">
    <source>
        <dbReference type="RuleBase" id="RU003346"/>
    </source>
</evidence>
<feature type="transmembrane region" description="Helical" evidence="8">
    <location>
        <begin position="175"/>
        <end position="195"/>
    </location>
</feature>
<dbReference type="VEuPathDB" id="AmoebaDB:DDB_G0278261"/>
<dbReference type="PANTHER" id="PTHR48020:SF12">
    <property type="entry name" value="PROTON MYO-INOSITOL COTRANSPORTER"/>
    <property type="match status" value="1"/>
</dbReference>
<evidence type="ECO:0000256" key="6">
    <source>
        <dbReference type="ARBA" id="ARBA00023136"/>
    </source>
</evidence>
<dbReference type="EMBL" id="AAFI02000023">
    <property type="protein sequence ID" value="EAL68303.1"/>
    <property type="molecule type" value="Genomic_DNA"/>
</dbReference>
<feature type="domain" description="Major facilitator superfamily (MFS) profile" evidence="9">
    <location>
        <begin position="182"/>
        <end position="614"/>
    </location>
</feature>
<dbReference type="PaxDb" id="44689-DDB0238519"/>
<feature type="transmembrane region" description="Helical" evidence="8">
    <location>
        <begin position="314"/>
        <end position="331"/>
    </location>
</feature>
<feature type="transmembrane region" description="Helical" evidence="8">
    <location>
        <begin position="521"/>
        <end position="547"/>
    </location>
</feature>
<comment type="caution">
    <text evidence="10">The sequence shown here is derived from an EMBL/GenBank/DDBJ whole genome shotgun (WGS) entry which is preliminary data.</text>
</comment>
<proteinExistence type="inferred from homology"/>
<dbReference type="GO" id="GO:0022857">
    <property type="term" value="F:transmembrane transporter activity"/>
    <property type="evidence" value="ECO:0000318"/>
    <property type="project" value="GO_Central"/>
</dbReference>
<evidence type="ECO:0000313" key="11">
    <source>
        <dbReference type="Proteomes" id="UP000002195"/>
    </source>
</evidence>
<dbReference type="Proteomes" id="UP000002195">
    <property type="component" value="Unassembled WGS sequence"/>
</dbReference>
<dbReference type="KEGG" id="ddi:DDB_G0278261"/>
<evidence type="ECO:0000256" key="5">
    <source>
        <dbReference type="ARBA" id="ARBA00022989"/>
    </source>
</evidence>
<keyword evidence="4 8" id="KW-0812">Transmembrane</keyword>
<dbReference type="OMA" id="CWIRQLE"/>
<dbReference type="AlphaFoldDB" id="Q54YF6"/>
<dbReference type="PRINTS" id="PR00171">
    <property type="entry name" value="SUGRTRNSPORT"/>
</dbReference>
<evidence type="ECO:0000256" key="4">
    <source>
        <dbReference type="ARBA" id="ARBA00022692"/>
    </source>
</evidence>
<feature type="transmembrane region" description="Helical" evidence="8">
    <location>
        <begin position="455"/>
        <end position="478"/>
    </location>
</feature>
<evidence type="ECO:0000259" key="9">
    <source>
        <dbReference type="PROSITE" id="PS50850"/>
    </source>
</evidence>
<dbReference type="dictyBase" id="DDB_G0278261"/>
<name>Q54YF6_DICDI</name>
<dbReference type="PROSITE" id="PS00217">
    <property type="entry name" value="SUGAR_TRANSPORT_2"/>
    <property type="match status" value="1"/>
</dbReference>
<sequence>MEIIEIRIGNNNNDIIISIIKKWIKENEIFIEIKNLLLSSSIILKKIDYFNEIKRFSYIEYQIYFNENKIKNDKNWTCKELIPNHTNNRMILFFGNGSKNKLKEESSTIKFINNKNYLNSNNFKKVNIVSIMIENEKIVGENEPLLLNENINISTTTITTRNNNENLNNNNNSKLSFFLIFNVSFSVLSTLQFGYNTGVISPTILDIQTIFGLNVNEKSMLVSSVLFGAMLGSFLSGFFVDIFGRKKTLLGNNLFYLLGPLLCSVGKNYATLLIGRLITGVGVGIASSVVPLYITEISPPSFRGSLGLLRQSTVTLGIMLSSLFAYGLLVYSNGWRYTFAIASIPSLFQFILGYWFVESPRWLVSKNREDEAKQIMKKIEPHVSEDLIDLQITRIRSSVLEQKGNDNWLQLFQYQYLKIYIIGFGLNMLQQFVGINCVIYYSGIILEDAGFAKNAAVLIGALVGIPQLVMLLISVWLIDRFGRKPLLLVGCIGMIIGLAVLGYPFYDNSNPTGKIDNTKKGWIAVAGMIFFKLMFSMGLGPIPALIGSEIFPSKIRGKAMAISQLLNWAANCIVNSMYLHMVNSKLGQAGTFWFFGGISIITFFFVLILVPETKNVQIEELSKRLLLKNK</sequence>
<accession>Q54YF6</accession>
<dbReference type="InterPro" id="IPR050814">
    <property type="entry name" value="Myo-inositol_Transporter"/>
</dbReference>
<feature type="transmembrane region" description="Helical" evidence="8">
    <location>
        <begin position="221"/>
        <end position="242"/>
    </location>
</feature>
<keyword evidence="10" id="KW-0762">Sugar transport</keyword>
<feature type="transmembrane region" description="Helical" evidence="8">
    <location>
        <begin position="591"/>
        <end position="610"/>
    </location>
</feature>
<dbReference type="FunFam" id="1.20.1250.20:FF:000279">
    <property type="entry name" value="Major facilitator superfamily protein"/>
    <property type="match status" value="1"/>
</dbReference>
<dbReference type="InParanoid" id="Q54YF6"/>
<keyword evidence="3 7" id="KW-0813">Transport</keyword>
<dbReference type="CDD" id="cd17315">
    <property type="entry name" value="MFS_GLUT_like"/>
    <property type="match status" value="1"/>
</dbReference>
<dbReference type="InterPro" id="IPR005828">
    <property type="entry name" value="MFS_sugar_transport-like"/>
</dbReference>
<feature type="transmembrane region" description="Helical" evidence="8">
    <location>
        <begin position="485"/>
        <end position="506"/>
    </location>
</feature>
<dbReference type="InterPro" id="IPR036259">
    <property type="entry name" value="MFS_trans_sf"/>
</dbReference>
<dbReference type="SUPFAM" id="SSF103473">
    <property type="entry name" value="MFS general substrate transporter"/>
    <property type="match status" value="1"/>
</dbReference>
<evidence type="ECO:0000256" key="1">
    <source>
        <dbReference type="ARBA" id="ARBA00004141"/>
    </source>
</evidence>
<evidence type="ECO:0000256" key="3">
    <source>
        <dbReference type="ARBA" id="ARBA00022448"/>
    </source>
</evidence>
<dbReference type="RefSeq" id="XP_642246.1">
    <property type="nucleotide sequence ID" value="XM_637154.1"/>
</dbReference>
<dbReference type="Gene3D" id="1.20.1250.20">
    <property type="entry name" value="MFS general substrate transporter like domains"/>
    <property type="match status" value="2"/>
</dbReference>
<keyword evidence="6 8" id="KW-0472">Membrane</keyword>
<evidence type="ECO:0000256" key="8">
    <source>
        <dbReference type="SAM" id="Phobius"/>
    </source>
</evidence>
<dbReference type="Pfam" id="PF00083">
    <property type="entry name" value="Sugar_tr"/>
    <property type="match status" value="1"/>
</dbReference>
<dbReference type="GO" id="GO:0055085">
    <property type="term" value="P:transmembrane transport"/>
    <property type="evidence" value="ECO:0000318"/>
    <property type="project" value="GO_Central"/>
</dbReference>
<dbReference type="FunCoup" id="Q54YF6">
    <property type="interactions" value="86"/>
</dbReference>
<dbReference type="PROSITE" id="PS00216">
    <property type="entry name" value="SUGAR_TRANSPORT_1"/>
    <property type="match status" value="2"/>
</dbReference>
<keyword evidence="5 8" id="KW-1133">Transmembrane helix</keyword>
<evidence type="ECO:0000313" key="10">
    <source>
        <dbReference type="EMBL" id="EAL68303.1"/>
    </source>
</evidence>
<dbReference type="PROSITE" id="PS50850">
    <property type="entry name" value="MFS"/>
    <property type="match status" value="1"/>
</dbReference>
<dbReference type="InterPro" id="IPR020846">
    <property type="entry name" value="MFS_dom"/>
</dbReference>
<feature type="transmembrane region" description="Helical" evidence="8">
    <location>
        <begin position="273"/>
        <end position="294"/>
    </location>
</feature>
<reference evidence="10 11" key="1">
    <citation type="journal article" date="2005" name="Nature">
        <title>The genome of the social amoeba Dictyostelium discoideum.</title>
        <authorList>
            <consortium name="The Dictyostelium discoideum Sequencing Consortium"/>
            <person name="Eichinger L."/>
            <person name="Pachebat J.A."/>
            <person name="Glockner G."/>
            <person name="Rajandream M.A."/>
            <person name="Sucgang R."/>
            <person name="Berriman M."/>
            <person name="Song J."/>
            <person name="Olsen R."/>
            <person name="Szafranski K."/>
            <person name="Xu Q."/>
            <person name="Tunggal B."/>
            <person name="Kummerfeld S."/>
            <person name="Madera M."/>
            <person name="Konfortov B.A."/>
            <person name="Rivero F."/>
            <person name="Bankier A.T."/>
            <person name="Lehmann R."/>
            <person name="Hamlin N."/>
            <person name="Davies R."/>
            <person name="Gaudet P."/>
            <person name="Fey P."/>
            <person name="Pilcher K."/>
            <person name="Chen G."/>
            <person name="Saunders D."/>
            <person name="Sodergren E."/>
            <person name="Davis P."/>
            <person name="Kerhornou A."/>
            <person name="Nie X."/>
            <person name="Hall N."/>
            <person name="Anjard C."/>
            <person name="Hemphill L."/>
            <person name="Bason N."/>
            <person name="Farbrother P."/>
            <person name="Desany B."/>
            <person name="Just E."/>
            <person name="Morio T."/>
            <person name="Rost R."/>
            <person name="Churcher C."/>
            <person name="Cooper J."/>
            <person name="Haydock S."/>
            <person name="van Driessche N."/>
            <person name="Cronin A."/>
            <person name="Goodhead I."/>
            <person name="Muzny D."/>
            <person name="Mourier T."/>
            <person name="Pain A."/>
            <person name="Lu M."/>
            <person name="Harper D."/>
            <person name="Lindsay R."/>
            <person name="Hauser H."/>
            <person name="James K."/>
            <person name="Quiles M."/>
            <person name="Madan Babu M."/>
            <person name="Saito T."/>
            <person name="Buchrieser C."/>
            <person name="Wardroper A."/>
            <person name="Felder M."/>
            <person name="Thangavelu M."/>
            <person name="Johnson D."/>
            <person name="Knights A."/>
            <person name="Loulseged H."/>
            <person name="Mungall K."/>
            <person name="Oliver K."/>
            <person name="Price C."/>
            <person name="Quail M.A."/>
            <person name="Urushihara H."/>
            <person name="Hernandez J."/>
            <person name="Rabbinowitsch E."/>
            <person name="Steffen D."/>
            <person name="Sanders M."/>
            <person name="Ma J."/>
            <person name="Kohara Y."/>
            <person name="Sharp S."/>
            <person name="Simmonds M."/>
            <person name="Spiegler S."/>
            <person name="Tivey A."/>
            <person name="Sugano S."/>
            <person name="White B."/>
            <person name="Walker D."/>
            <person name="Woodward J."/>
            <person name="Winckler T."/>
            <person name="Tanaka Y."/>
            <person name="Shaulsky G."/>
            <person name="Schleicher M."/>
            <person name="Weinstock G."/>
            <person name="Rosenthal A."/>
            <person name="Cox E.C."/>
            <person name="Chisholm R.L."/>
            <person name="Gibbs R."/>
            <person name="Loomis W.F."/>
            <person name="Platzer M."/>
            <person name="Kay R.R."/>
            <person name="Williams J."/>
            <person name="Dear P.H."/>
            <person name="Noegel A.A."/>
            <person name="Barrell B."/>
            <person name="Kuspa A."/>
        </authorList>
    </citation>
    <scope>NUCLEOTIDE SEQUENCE [LARGE SCALE GENOMIC DNA]</scope>
    <source>
        <strain evidence="10 11">AX4</strain>
    </source>
</reference>
<comment type="similarity">
    <text evidence="2 7">Belongs to the major facilitator superfamily. Sugar transporter (TC 2.A.1.1) family.</text>
</comment>
<dbReference type="HOGENOM" id="CLU_001265_30_5_1"/>
<dbReference type="eggNOG" id="KOG0254">
    <property type="taxonomic scope" value="Eukaryota"/>
</dbReference>
<feature type="transmembrane region" description="Helical" evidence="8">
    <location>
        <begin position="559"/>
        <end position="579"/>
    </location>
</feature>
<dbReference type="PANTHER" id="PTHR48020">
    <property type="entry name" value="PROTON MYO-INOSITOL COTRANSPORTER"/>
    <property type="match status" value="1"/>
</dbReference>
<dbReference type="GeneID" id="8621455"/>
<dbReference type="PhylomeDB" id="Q54YF6"/>
<protein>
    <submittedName>
        <fullName evidence="10">Sugar transporter family protein</fullName>
    </submittedName>
</protein>
<dbReference type="NCBIfam" id="TIGR00879">
    <property type="entry name" value="SP"/>
    <property type="match status" value="1"/>
</dbReference>